<evidence type="ECO:0000313" key="2">
    <source>
        <dbReference type="Proteomes" id="UP001601058"/>
    </source>
</evidence>
<proteinExistence type="predicted"/>
<accession>A0ABW6JVK4</accession>
<sequence length="206" mass="23444">MMKTETCIQSQFFGEIDQAKKLGLSVIIGVWVNGKTYWMKPGADKLILEEGITLLLQQNIVEDKMRLYNIELSNQSKCPISTKLLIQHRYHQLDNSHLSFISPSENVVFHLAGDLVHLANGNIDDGKIKRVCTVQPLWNIYSNKIWDCPESGTIQYRPMAKGQVASLFIYDFKSIGKGTYRGKSWVISSENETELIKLNEALLKTH</sequence>
<reference evidence="1 2" key="1">
    <citation type="submission" date="2024-08" db="EMBL/GenBank/DDBJ databases">
        <title>Two novel Cytobacillus novel species.</title>
        <authorList>
            <person name="Liu G."/>
        </authorList>
    </citation>
    <scope>NUCLEOTIDE SEQUENCE [LARGE SCALE GENOMIC DNA]</scope>
    <source>
        <strain evidence="1 2">FJAT-53684</strain>
    </source>
</reference>
<dbReference type="Proteomes" id="UP001601058">
    <property type="component" value="Unassembled WGS sequence"/>
</dbReference>
<dbReference type="RefSeq" id="WP_389215561.1">
    <property type="nucleotide sequence ID" value="NZ_JBIACJ010000002.1"/>
</dbReference>
<name>A0ABW6JVK4_9BACI</name>
<dbReference type="EMBL" id="JBIACJ010000002">
    <property type="protein sequence ID" value="MFE8695437.1"/>
    <property type="molecule type" value="Genomic_DNA"/>
</dbReference>
<evidence type="ECO:0000313" key="1">
    <source>
        <dbReference type="EMBL" id="MFE8695437.1"/>
    </source>
</evidence>
<organism evidence="1 2">
    <name type="scientific">Cytobacillus mangrovibacter</name>
    <dbReference type="NCBI Taxonomy" id="3299024"/>
    <lineage>
        <taxon>Bacteria</taxon>
        <taxon>Bacillati</taxon>
        <taxon>Bacillota</taxon>
        <taxon>Bacilli</taxon>
        <taxon>Bacillales</taxon>
        <taxon>Bacillaceae</taxon>
        <taxon>Cytobacillus</taxon>
    </lineage>
</organism>
<comment type="caution">
    <text evidence="1">The sequence shown here is derived from an EMBL/GenBank/DDBJ whole genome shotgun (WGS) entry which is preliminary data.</text>
</comment>
<gene>
    <name evidence="1" type="ORF">ACFYKT_03575</name>
</gene>
<keyword evidence="2" id="KW-1185">Reference proteome</keyword>
<protein>
    <submittedName>
        <fullName evidence="1">Uncharacterized protein</fullName>
    </submittedName>
</protein>